<protein>
    <submittedName>
        <fullName evidence="1">Uncharacterized protein</fullName>
    </submittedName>
</protein>
<dbReference type="Proteomes" id="UP001216150">
    <property type="component" value="Unassembled WGS sequence"/>
</dbReference>
<name>A0AAD6H0P4_9EURO</name>
<dbReference type="EMBL" id="JAQJAC010000001">
    <property type="protein sequence ID" value="KAJ5600722.1"/>
    <property type="molecule type" value="Genomic_DNA"/>
</dbReference>
<dbReference type="AlphaFoldDB" id="A0AAD6H0P4"/>
<reference evidence="1 2" key="1">
    <citation type="journal article" date="2023" name="IMA Fungus">
        <title>Comparative genomic study of the Penicillium genus elucidates a diverse pangenome and 15 lateral gene transfer events.</title>
        <authorList>
            <person name="Petersen C."/>
            <person name="Sorensen T."/>
            <person name="Nielsen M.R."/>
            <person name="Sondergaard T.E."/>
            <person name="Sorensen J.L."/>
            <person name="Fitzpatrick D.A."/>
            <person name="Frisvad J.C."/>
            <person name="Nielsen K.L."/>
        </authorList>
    </citation>
    <scope>NUCLEOTIDE SEQUENCE [LARGE SCALE GENOMIC DNA]</scope>
    <source>
        <strain evidence="1 2">IBT 29057</strain>
    </source>
</reference>
<keyword evidence="2" id="KW-1185">Reference proteome</keyword>
<proteinExistence type="predicted"/>
<sequence length="177" mass="19675">MSCIDLEDRLMAWYMTQKLYSASYTDIRLLPVANRVSPRLQIEYGNVAQYIAATRSLPISEITKEDISDILLSEISYAPISLTEKLVGDREDNADQECIIAIVKLLVKGTLPPAEQCSSILGIFLTQDGSDLTNELLECSTELTDCFARNLGKLNNETDKLDDILVLASREGLGRLE</sequence>
<comment type="caution">
    <text evidence="1">The sequence shown here is derived from an EMBL/GenBank/DDBJ whole genome shotgun (WGS) entry which is preliminary data.</text>
</comment>
<gene>
    <name evidence="1" type="ORF">N7450_001789</name>
</gene>
<organism evidence="1 2">
    <name type="scientific">Penicillium hetheringtonii</name>
    <dbReference type="NCBI Taxonomy" id="911720"/>
    <lineage>
        <taxon>Eukaryota</taxon>
        <taxon>Fungi</taxon>
        <taxon>Dikarya</taxon>
        <taxon>Ascomycota</taxon>
        <taxon>Pezizomycotina</taxon>
        <taxon>Eurotiomycetes</taxon>
        <taxon>Eurotiomycetidae</taxon>
        <taxon>Eurotiales</taxon>
        <taxon>Aspergillaceae</taxon>
        <taxon>Penicillium</taxon>
    </lineage>
</organism>
<evidence type="ECO:0000313" key="1">
    <source>
        <dbReference type="EMBL" id="KAJ5600722.1"/>
    </source>
</evidence>
<accession>A0AAD6H0P4</accession>
<evidence type="ECO:0000313" key="2">
    <source>
        <dbReference type="Proteomes" id="UP001216150"/>
    </source>
</evidence>